<dbReference type="InterPro" id="IPR014718">
    <property type="entry name" value="GH-type_carb-bd"/>
</dbReference>
<feature type="binding site" evidence="7">
    <location>
        <position position="219"/>
    </location>
    <ligand>
        <name>beta-D-galactose</name>
        <dbReference type="ChEBI" id="CHEBI:27667"/>
    </ligand>
</feature>
<keyword evidence="3 5" id="KW-0413">Isomerase</keyword>
<dbReference type="GO" id="GO:0030246">
    <property type="term" value="F:carbohydrate binding"/>
    <property type="evidence" value="ECO:0007669"/>
    <property type="project" value="InterPro"/>
</dbReference>
<evidence type="ECO:0000256" key="5">
    <source>
        <dbReference type="PIRNR" id="PIRNR005096"/>
    </source>
</evidence>
<evidence type="ECO:0000256" key="2">
    <source>
        <dbReference type="ARBA" id="ARBA00006206"/>
    </source>
</evidence>
<dbReference type="GO" id="GO:0004034">
    <property type="term" value="F:aldose 1-epimerase activity"/>
    <property type="evidence" value="ECO:0007669"/>
    <property type="project" value="UniProtKB-EC"/>
</dbReference>
<gene>
    <name evidence="9" type="ORF">S2091_1788</name>
</gene>
<evidence type="ECO:0000256" key="8">
    <source>
        <dbReference type="PIRSR" id="PIRSR005096-3"/>
    </source>
</evidence>
<dbReference type="InterPro" id="IPR011013">
    <property type="entry name" value="Gal_mutarotase_sf_dom"/>
</dbReference>
<feature type="active site" description="Proton acceptor" evidence="6">
    <location>
        <position position="287"/>
    </location>
</feature>
<dbReference type="PIRSF" id="PIRSF005096">
    <property type="entry name" value="GALM"/>
    <property type="match status" value="1"/>
</dbReference>
<dbReference type="PANTHER" id="PTHR10091">
    <property type="entry name" value="ALDOSE-1-EPIMERASE"/>
    <property type="match status" value="1"/>
</dbReference>
<feature type="binding site" evidence="8">
    <location>
        <begin position="53"/>
        <end position="54"/>
    </location>
    <ligand>
        <name>beta-D-galactose</name>
        <dbReference type="ChEBI" id="CHEBI:27667"/>
    </ligand>
</feature>
<evidence type="ECO:0000256" key="1">
    <source>
        <dbReference type="ARBA" id="ARBA00005028"/>
    </source>
</evidence>
<evidence type="ECO:0000256" key="4">
    <source>
        <dbReference type="ARBA" id="ARBA00023277"/>
    </source>
</evidence>
<sequence length="321" mass="35600">MTVTVSPHGASLVSWLAPDRDGQLADVLLGYRNATDYVNNFDYFGAIVGRWANRISTAHFTLDGVQYHVDSNDGIHHLHGGYAGLHRVFWQVTQSQNELILQYLDPDGSGGFPGNLRIVLRYRLDELGQLSIVYEAHTDRATPVNLTSHPYFNLNGGLTDIGEHLLTINASYYLQTDADHIPIQCADVSGSAFDFRQPAAIGPRLSWLDAQPPVQSIFDHCYCVQPERDGRSGKLRQVAAVFDPASGRNLSVCTDQAGLQFYSGNFLTGVSGRGNSVYERYAGFCLEAQAYPNQINSPWADAVVLRPGQIYRQTTIYRVWV</sequence>
<dbReference type="SUPFAM" id="SSF74650">
    <property type="entry name" value="Galactose mutarotase-like"/>
    <property type="match status" value="1"/>
</dbReference>
<dbReference type="InterPro" id="IPR047215">
    <property type="entry name" value="Galactose_mutarotase-like"/>
</dbReference>
<name>A0A2S9H098_9BURK</name>
<evidence type="ECO:0000256" key="3">
    <source>
        <dbReference type="ARBA" id="ARBA00023235"/>
    </source>
</evidence>
<evidence type="ECO:0000256" key="7">
    <source>
        <dbReference type="PIRSR" id="PIRSR005096-2"/>
    </source>
</evidence>
<dbReference type="Pfam" id="PF01263">
    <property type="entry name" value="Aldose_epim"/>
    <property type="match status" value="1"/>
</dbReference>
<dbReference type="GO" id="GO:0033499">
    <property type="term" value="P:galactose catabolic process via UDP-galactose, Leloir pathway"/>
    <property type="evidence" value="ECO:0007669"/>
    <property type="project" value="TreeGrafter"/>
</dbReference>
<keyword evidence="10" id="KW-1185">Reference proteome</keyword>
<dbReference type="NCBIfam" id="NF008277">
    <property type="entry name" value="PRK11055.1"/>
    <property type="match status" value="1"/>
</dbReference>
<dbReference type="GO" id="GO:0006006">
    <property type="term" value="P:glucose metabolic process"/>
    <property type="evidence" value="ECO:0007669"/>
    <property type="project" value="TreeGrafter"/>
</dbReference>
<dbReference type="CDD" id="cd09019">
    <property type="entry name" value="galactose_mutarotase_like"/>
    <property type="match status" value="1"/>
</dbReference>
<dbReference type="InterPro" id="IPR008183">
    <property type="entry name" value="Aldose_1/G6P_1-epimerase"/>
</dbReference>
<comment type="pathway">
    <text evidence="1 5">Carbohydrate metabolism; hexose metabolism.</text>
</comment>
<dbReference type="EMBL" id="PUGF01000007">
    <property type="protein sequence ID" value="PRC93401.1"/>
    <property type="molecule type" value="Genomic_DNA"/>
</dbReference>
<accession>A0A2S9H098</accession>
<dbReference type="PANTHER" id="PTHR10091:SF0">
    <property type="entry name" value="GALACTOSE MUTAROTASE"/>
    <property type="match status" value="1"/>
</dbReference>
<dbReference type="InterPro" id="IPR015443">
    <property type="entry name" value="Aldose_1-epimerase"/>
</dbReference>
<reference evidence="9 10" key="1">
    <citation type="submission" date="2018-02" db="EMBL/GenBank/DDBJ databases">
        <title>Solimicrobium silvestre gen. nov., sp. nov., isolated from alpine forest soil.</title>
        <authorList>
            <person name="Margesin R."/>
            <person name="Albuquerque L."/>
            <person name="Zhang D.-C."/>
            <person name="Froufe H.J.C."/>
            <person name="Severino R."/>
            <person name="Roxo I."/>
            <person name="Egas C."/>
            <person name="Da Costa M.S."/>
        </authorList>
    </citation>
    <scope>NUCLEOTIDE SEQUENCE [LARGE SCALE GENOMIC DNA]</scope>
    <source>
        <strain evidence="9 10">S20-91</strain>
    </source>
</reference>
<dbReference type="UniPathway" id="UPA00242"/>
<comment type="similarity">
    <text evidence="2 5">Belongs to the aldose epimerase family.</text>
</comment>
<evidence type="ECO:0000313" key="9">
    <source>
        <dbReference type="EMBL" id="PRC93401.1"/>
    </source>
</evidence>
<dbReference type="Proteomes" id="UP000237839">
    <property type="component" value="Unassembled WGS sequence"/>
</dbReference>
<protein>
    <recommendedName>
        <fullName evidence="5">Aldose 1-epimerase</fullName>
        <ecNumber evidence="5">5.1.3.3</ecNumber>
    </recommendedName>
</protein>
<evidence type="ECO:0000313" key="10">
    <source>
        <dbReference type="Proteomes" id="UP000237839"/>
    </source>
</evidence>
<feature type="active site" description="Proton donor" evidence="6">
    <location>
        <position position="149"/>
    </location>
</feature>
<organism evidence="9 10">
    <name type="scientific">Solimicrobium silvestre</name>
    <dbReference type="NCBI Taxonomy" id="2099400"/>
    <lineage>
        <taxon>Bacteria</taxon>
        <taxon>Pseudomonadati</taxon>
        <taxon>Pseudomonadota</taxon>
        <taxon>Betaproteobacteria</taxon>
        <taxon>Burkholderiales</taxon>
        <taxon>Oxalobacteraceae</taxon>
        <taxon>Solimicrobium</taxon>
    </lineage>
</organism>
<evidence type="ECO:0000256" key="6">
    <source>
        <dbReference type="PIRSR" id="PIRSR005096-1"/>
    </source>
</evidence>
<comment type="caution">
    <text evidence="9">The sequence shown here is derived from an EMBL/GenBank/DDBJ whole genome shotgun (WGS) entry which is preliminary data.</text>
</comment>
<dbReference type="Gene3D" id="2.70.98.10">
    <property type="match status" value="1"/>
</dbReference>
<keyword evidence="4 5" id="KW-0119">Carbohydrate metabolism</keyword>
<feature type="binding site" evidence="8">
    <location>
        <begin position="149"/>
        <end position="151"/>
    </location>
    <ligand>
        <name>beta-D-galactose</name>
        <dbReference type="ChEBI" id="CHEBI:27667"/>
    </ligand>
</feature>
<dbReference type="EC" id="5.1.3.3" evidence="5"/>
<dbReference type="AlphaFoldDB" id="A0A2S9H098"/>
<proteinExistence type="inferred from homology"/>
<comment type="catalytic activity">
    <reaction evidence="5">
        <text>alpha-D-glucose = beta-D-glucose</text>
        <dbReference type="Rhea" id="RHEA:10264"/>
        <dbReference type="ChEBI" id="CHEBI:15903"/>
        <dbReference type="ChEBI" id="CHEBI:17925"/>
        <dbReference type="EC" id="5.1.3.3"/>
    </reaction>
</comment>